<dbReference type="Pfam" id="PF12796">
    <property type="entry name" value="Ank_2"/>
    <property type="match status" value="1"/>
</dbReference>
<proteinExistence type="predicted"/>
<comment type="subcellular location">
    <subcellularLocation>
        <location evidence="1">Membrane</location>
        <topology evidence="1">Multi-pass membrane protein</topology>
    </subcellularLocation>
</comment>
<evidence type="ECO:0000259" key="8">
    <source>
        <dbReference type="Pfam" id="PF13962"/>
    </source>
</evidence>
<keyword evidence="3" id="KW-0677">Repeat</keyword>
<evidence type="ECO:0000256" key="2">
    <source>
        <dbReference type="ARBA" id="ARBA00022692"/>
    </source>
</evidence>
<dbReference type="SMART" id="SM00248">
    <property type="entry name" value="ANK"/>
    <property type="match status" value="3"/>
</dbReference>
<feature type="domain" description="PGG" evidence="8">
    <location>
        <begin position="355"/>
        <end position="438"/>
    </location>
</feature>
<dbReference type="InterPro" id="IPR002110">
    <property type="entry name" value="Ankyrin_rpt"/>
</dbReference>
<dbReference type="PANTHER" id="PTHR24186">
    <property type="entry name" value="PROTEIN PHOSPHATASE 1 REGULATORY SUBUNIT"/>
    <property type="match status" value="1"/>
</dbReference>
<organism evidence="9 10">
    <name type="scientific">Sphagnum troendelagicum</name>
    <dbReference type="NCBI Taxonomy" id="128251"/>
    <lineage>
        <taxon>Eukaryota</taxon>
        <taxon>Viridiplantae</taxon>
        <taxon>Streptophyta</taxon>
        <taxon>Embryophyta</taxon>
        <taxon>Bryophyta</taxon>
        <taxon>Sphagnophytina</taxon>
        <taxon>Sphagnopsida</taxon>
        <taxon>Sphagnales</taxon>
        <taxon>Sphagnaceae</taxon>
        <taxon>Sphagnum</taxon>
    </lineage>
</organism>
<keyword evidence="4 7" id="KW-1133">Transmembrane helix</keyword>
<keyword evidence="10" id="KW-1185">Reference proteome</keyword>
<protein>
    <recommendedName>
        <fullName evidence="8">PGG domain-containing protein</fullName>
    </recommendedName>
</protein>
<evidence type="ECO:0000256" key="5">
    <source>
        <dbReference type="ARBA" id="ARBA00023043"/>
    </source>
</evidence>
<evidence type="ECO:0000313" key="9">
    <source>
        <dbReference type="EMBL" id="CAK9216853.1"/>
    </source>
</evidence>
<gene>
    <name evidence="9" type="ORF">CSSPTR1EN2_LOCUS13678</name>
</gene>
<dbReference type="SUPFAM" id="SSF48403">
    <property type="entry name" value="Ankyrin repeat"/>
    <property type="match status" value="1"/>
</dbReference>
<dbReference type="PANTHER" id="PTHR24186:SF38">
    <property type="entry name" value="ANKYRIN REPEAT FAMILY PROTEIN"/>
    <property type="match status" value="1"/>
</dbReference>
<dbReference type="EMBL" id="OZ019894">
    <property type="protein sequence ID" value="CAK9216853.1"/>
    <property type="molecule type" value="Genomic_DNA"/>
</dbReference>
<feature type="transmembrane region" description="Helical" evidence="7">
    <location>
        <begin position="353"/>
        <end position="376"/>
    </location>
</feature>
<accession>A0ABP0UBS9</accession>
<keyword evidence="6 7" id="KW-0472">Membrane</keyword>
<dbReference type="InterPro" id="IPR026961">
    <property type="entry name" value="PGG_dom"/>
</dbReference>
<evidence type="ECO:0000256" key="1">
    <source>
        <dbReference type="ARBA" id="ARBA00004141"/>
    </source>
</evidence>
<feature type="transmembrane region" description="Helical" evidence="7">
    <location>
        <begin position="388"/>
        <end position="410"/>
    </location>
</feature>
<name>A0ABP0UBS9_9BRYO</name>
<keyword evidence="5" id="KW-0040">ANK repeat</keyword>
<evidence type="ECO:0000256" key="7">
    <source>
        <dbReference type="SAM" id="Phobius"/>
    </source>
</evidence>
<evidence type="ECO:0000313" key="10">
    <source>
        <dbReference type="Proteomes" id="UP001497512"/>
    </source>
</evidence>
<keyword evidence="2 7" id="KW-0812">Transmembrane</keyword>
<dbReference type="Proteomes" id="UP001497512">
    <property type="component" value="Chromosome 2"/>
</dbReference>
<dbReference type="Pfam" id="PF13962">
    <property type="entry name" value="PGG"/>
    <property type="match status" value="1"/>
</dbReference>
<evidence type="ECO:0000256" key="6">
    <source>
        <dbReference type="ARBA" id="ARBA00023136"/>
    </source>
</evidence>
<feature type="transmembrane region" description="Helical" evidence="7">
    <location>
        <begin position="422"/>
        <end position="442"/>
    </location>
</feature>
<sequence>MSSTMPRNNEELVVQLLQVIRDDASEEDLTAHLHNTLENITDGGNEEQGNPALRDMLPRRRVYEKALEEARNNTRIKMFLLTKLERDANLAEYLSQNLPDSLDFLYRVLAIAVEFGYVELVKLLAGREGFDVNGGRRMDDFDDESGNPVPRVDEIGLTNRLTPLNLAAKLGRAEIVDTFLAPKRTQLALSPEGFWALYWAVKMGHTEVVRTILQDKDINAAVLMTLEKSLIEHKLANDFGTSFRWLLEKWLIEHRLANVLWLQSFFDLFYNVCPTPPRSGIGPIFKVSLTPPQLALFYGHRNVVKLLGERLGHGTGLTDSATEMWRDEVREIVMDIPDIQKIVKRLEKERATYVHATNSIMIVAALIATVTFTGFLTPPPGYLNAPDMIVYAFYVYNLLSFLFAILTLLIGSSVTRPQITRTYIAVIMPVLRKLLIISFYILQ</sequence>
<dbReference type="InterPro" id="IPR036770">
    <property type="entry name" value="Ankyrin_rpt-contain_sf"/>
</dbReference>
<evidence type="ECO:0000256" key="4">
    <source>
        <dbReference type="ARBA" id="ARBA00022989"/>
    </source>
</evidence>
<evidence type="ECO:0000256" key="3">
    <source>
        <dbReference type="ARBA" id="ARBA00022737"/>
    </source>
</evidence>
<reference evidence="9" key="1">
    <citation type="submission" date="2024-02" db="EMBL/GenBank/DDBJ databases">
        <authorList>
            <consortium name="ELIXIR-Norway"/>
            <consortium name="Elixir Norway"/>
        </authorList>
    </citation>
    <scope>NUCLEOTIDE SEQUENCE</scope>
</reference>
<dbReference type="Gene3D" id="1.25.40.20">
    <property type="entry name" value="Ankyrin repeat-containing domain"/>
    <property type="match status" value="1"/>
</dbReference>